<name>A0A9X6B4N9_BACCE</name>
<keyword evidence="1" id="KW-0472">Membrane</keyword>
<evidence type="ECO:0000313" key="3">
    <source>
        <dbReference type="Proteomes" id="UP000190641"/>
    </source>
</evidence>
<dbReference type="Proteomes" id="UP000190641">
    <property type="component" value="Unassembled WGS sequence"/>
</dbReference>
<dbReference type="AlphaFoldDB" id="A0A9X6B4N9"/>
<protein>
    <submittedName>
        <fullName evidence="2">Uncharacterized protein</fullName>
    </submittedName>
</protein>
<gene>
    <name evidence="2" type="ORF">BLX06_31135</name>
</gene>
<accession>A0A9X6B4N9</accession>
<sequence>MENNVNISITNPQPEERDFEENHLTGTWLFVWIVLIIAFVLFFITRKDVNNYPIPMGISNPSINGVQTTVNQDKIYITNANTGLVSIIDSKTDQMKSILPFR</sequence>
<evidence type="ECO:0000313" key="2">
    <source>
        <dbReference type="EMBL" id="OOR71380.1"/>
    </source>
</evidence>
<comment type="caution">
    <text evidence="2">The sequence shown here is derived from an EMBL/GenBank/DDBJ whole genome shotgun (WGS) entry which is preliminary data.</text>
</comment>
<dbReference type="EMBL" id="MUAU01000215">
    <property type="protein sequence ID" value="OOR71380.1"/>
    <property type="molecule type" value="Genomic_DNA"/>
</dbReference>
<keyword evidence="1" id="KW-0812">Transmembrane</keyword>
<proteinExistence type="predicted"/>
<reference evidence="2 3" key="1">
    <citation type="submission" date="2017-01" db="EMBL/GenBank/DDBJ databases">
        <title>Bacillus cereus isolates.</title>
        <authorList>
            <person name="Beno S.M."/>
        </authorList>
    </citation>
    <scope>NUCLEOTIDE SEQUENCE [LARGE SCALE GENOMIC DNA]</scope>
    <source>
        <strain evidence="2 3">FSL K6-1030</strain>
    </source>
</reference>
<evidence type="ECO:0000256" key="1">
    <source>
        <dbReference type="SAM" id="Phobius"/>
    </source>
</evidence>
<organism evidence="2 3">
    <name type="scientific">Bacillus cereus</name>
    <dbReference type="NCBI Taxonomy" id="1396"/>
    <lineage>
        <taxon>Bacteria</taxon>
        <taxon>Bacillati</taxon>
        <taxon>Bacillota</taxon>
        <taxon>Bacilli</taxon>
        <taxon>Bacillales</taxon>
        <taxon>Bacillaceae</taxon>
        <taxon>Bacillus</taxon>
        <taxon>Bacillus cereus group</taxon>
    </lineage>
</organism>
<keyword evidence="1" id="KW-1133">Transmembrane helix</keyword>
<feature type="transmembrane region" description="Helical" evidence="1">
    <location>
        <begin position="26"/>
        <end position="44"/>
    </location>
</feature>